<dbReference type="PROSITE" id="PS00061">
    <property type="entry name" value="ADH_SHORT"/>
    <property type="match status" value="1"/>
</dbReference>
<dbReference type="CDD" id="cd05233">
    <property type="entry name" value="SDR_c"/>
    <property type="match status" value="1"/>
</dbReference>
<dbReference type="EMBL" id="UINC01169984">
    <property type="protein sequence ID" value="SVD73802.1"/>
    <property type="molecule type" value="Genomic_DNA"/>
</dbReference>
<evidence type="ECO:0000256" key="1">
    <source>
        <dbReference type="ARBA" id="ARBA00006484"/>
    </source>
</evidence>
<organism evidence="3">
    <name type="scientific">marine metagenome</name>
    <dbReference type="NCBI Taxonomy" id="408172"/>
    <lineage>
        <taxon>unclassified sequences</taxon>
        <taxon>metagenomes</taxon>
        <taxon>ecological metagenomes</taxon>
    </lineage>
</organism>
<proteinExistence type="inferred from homology"/>
<reference evidence="3" key="1">
    <citation type="submission" date="2018-05" db="EMBL/GenBank/DDBJ databases">
        <authorList>
            <person name="Lanie J.A."/>
            <person name="Ng W.-L."/>
            <person name="Kazmierczak K.M."/>
            <person name="Andrzejewski T.M."/>
            <person name="Davidsen T.M."/>
            <person name="Wayne K.J."/>
            <person name="Tettelin H."/>
            <person name="Glass J.I."/>
            <person name="Rusch D."/>
            <person name="Podicherti R."/>
            <person name="Tsui H.-C.T."/>
            <person name="Winkler M.E."/>
        </authorList>
    </citation>
    <scope>NUCLEOTIDE SEQUENCE</scope>
</reference>
<accession>A0A382XRN9</accession>
<dbReference type="InterPro" id="IPR036291">
    <property type="entry name" value="NAD(P)-bd_dom_sf"/>
</dbReference>
<feature type="non-terminal residue" evidence="3">
    <location>
        <position position="235"/>
    </location>
</feature>
<dbReference type="SUPFAM" id="SSF51735">
    <property type="entry name" value="NAD(P)-binding Rossmann-fold domains"/>
    <property type="match status" value="1"/>
</dbReference>
<protein>
    <recommendedName>
        <fullName evidence="4">SDR family oxidoreductase</fullName>
    </recommendedName>
</protein>
<dbReference type="Gene3D" id="3.40.50.720">
    <property type="entry name" value="NAD(P)-binding Rossmann-like Domain"/>
    <property type="match status" value="1"/>
</dbReference>
<dbReference type="GO" id="GO:0016491">
    <property type="term" value="F:oxidoreductase activity"/>
    <property type="evidence" value="ECO:0007669"/>
    <property type="project" value="UniProtKB-KW"/>
</dbReference>
<dbReference type="PANTHER" id="PTHR43669">
    <property type="entry name" value="5-KETO-D-GLUCONATE 5-REDUCTASE"/>
    <property type="match status" value="1"/>
</dbReference>
<evidence type="ECO:0000313" key="3">
    <source>
        <dbReference type="EMBL" id="SVD73802.1"/>
    </source>
</evidence>
<keyword evidence="2" id="KW-0560">Oxidoreductase</keyword>
<evidence type="ECO:0008006" key="4">
    <source>
        <dbReference type="Google" id="ProtNLM"/>
    </source>
</evidence>
<dbReference type="PRINTS" id="PR00081">
    <property type="entry name" value="GDHRDH"/>
</dbReference>
<dbReference type="InterPro" id="IPR020904">
    <property type="entry name" value="Sc_DH/Rdtase_CS"/>
</dbReference>
<dbReference type="PANTHER" id="PTHR43669:SF3">
    <property type="entry name" value="ALCOHOL DEHYDROGENASE, PUTATIVE (AFU_ORTHOLOGUE AFUA_3G03445)-RELATED"/>
    <property type="match status" value="1"/>
</dbReference>
<comment type="similarity">
    <text evidence="1">Belongs to the short-chain dehydrogenases/reductases (SDR) family.</text>
</comment>
<sequence length="235" mass="25800">MNLLDLQDRVILITGGCGAIGRVIVRELTAHNARVAVNDILTEKEAAVILAEADPSGERTAYFWGDANQPDKLTELLDRTEAAWGMPDIVCCHAGMVDAHPITEYPLAAFDQLIQTNLRAAFATAQETCRRWQAAEKPGHLIFTTSWVQDVPWPEITPYTTSKAGMKAMMRGYARELAAHKIRANAVAPGIVAVGLAKRQWDTDPSYKARAQKAIPLGFMQPPETVAHAFLYLCS</sequence>
<dbReference type="InterPro" id="IPR002347">
    <property type="entry name" value="SDR_fam"/>
</dbReference>
<gene>
    <name evidence="3" type="ORF">METZ01_LOCUS426656</name>
</gene>
<dbReference type="Pfam" id="PF13561">
    <property type="entry name" value="adh_short_C2"/>
    <property type="match status" value="1"/>
</dbReference>
<dbReference type="AlphaFoldDB" id="A0A382XRN9"/>
<name>A0A382XRN9_9ZZZZ</name>
<evidence type="ECO:0000256" key="2">
    <source>
        <dbReference type="ARBA" id="ARBA00023002"/>
    </source>
</evidence>